<dbReference type="EMBL" id="CP058708">
    <property type="protein sequence ID" value="QLH50956.1"/>
    <property type="molecule type" value="Genomic_DNA"/>
</dbReference>
<dbReference type="PANTHER" id="PTHR36837">
    <property type="entry name" value="POLY(3-HYDROXYALKANOATE) POLYMERASE SUBUNIT PHAC"/>
    <property type="match status" value="1"/>
</dbReference>
<reference evidence="6" key="3">
    <citation type="submission" date="2020-06" db="EMBL/GenBank/DDBJ databases">
        <authorList>
            <person name="Arumugam K."/>
            <person name="Besarab I."/>
            <person name="Haryono M."/>
            <person name="Bagci C."/>
            <person name="Beier S."/>
            <person name="Buchfink B."/>
            <person name="Gorska A."/>
            <person name="Qiu G."/>
            <person name="Huson D.H."/>
            <person name="Williams R.B."/>
        </authorList>
    </citation>
    <scope>NUCLEOTIDE SEQUENCE</scope>
    <source>
        <strain evidence="6">SSA1</strain>
    </source>
</reference>
<dbReference type="InterPro" id="IPR010941">
    <property type="entry name" value="PhaC_N"/>
</dbReference>
<dbReference type="Proteomes" id="UP000021315">
    <property type="component" value="Unassembled WGS sequence"/>
</dbReference>
<evidence type="ECO:0000256" key="3">
    <source>
        <dbReference type="SAM" id="MobiDB-lite"/>
    </source>
</evidence>
<feature type="region of interest" description="Disordered" evidence="3">
    <location>
        <begin position="540"/>
        <end position="561"/>
    </location>
</feature>
<evidence type="ECO:0000313" key="6">
    <source>
        <dbReference type="EMBL" id="QLH50956.1"/>
    </source>
</evidence>
<reference evidence="6 8" key="2">
    <citation type="journal article" date="2019" name="Microbiome">
        <title>Annotated bacterial chromosomes from frame-shift-corrected long-read metagenomic data.</title>
        <authorList>
            <person name="Arumugam K."/>
            <person name="Bagci C."/>
            <person name="Bessarab I."/>
            <person name="Beier S."/>
            <person name="Buchfink B."/>
            <person name="Gorska A."/>
            <person name="Qiu G."/>
            <person name="Huson D.H."/>
            <person name="Williams R.B.H."/>
        </authorList>
    </citation>
    <scope>NUCLEOTIDE SEQUENCE [LARGE SCALE GENOMIC DNA]</scope>
    <source>
        <strain evidence="6">SSA1</strain>
    </source>
</reference>
<dbReference type="EMBL" id="JDST02000005">
    <property type="protein sequence ID" value="KFB78346.1"/>
    <property type="molecule type" value="Genomic_DNA"/>
</dbReference>
<dbReference type="Pfam" id="PF07167">
    <property type="entry name" value="PhaC_N"/>
    <property type="match status" value="1"/>
</dbReference>
<name>A0A080MBK0_9PROT</name>
<dbReference type="Gene3D" id="3.40.50.1820">
    <property type="entry name" value="alpha/beta hydrolase"/>
    <property type="match status" value="1"/>
</dbReference>
<sequence>MSRVAKTDKAMVENAEDIIGWVPPDLGFESRGFKETLKAVLASPFRDPVSVFKHQASLAGEMFKILAGNSTLAPDKTDRRFADPAWHDNPMYRRTMQAYLANNAYWQSVIDDLKVDETDRERARFFISLFTDAFSPTNSMAHPAALKKMLETGGESFKRGAKNMLHDLVNEGGMPSMVDKSAFKVGENLATTEGAVVFRNDLVELIQYKPLVPQVHQRPFFMLPPPINKFYIMDLTPEKSMIRYLLQKGQQVFIISWRNPKPEHCDWDFNTYASSAREALLAALEISGAKDCNIWGGCAGGIIGSVMLAQMAARQERLVNSFTLNVTILYMPTDSIMGMMATEGLLNKARKHTAKKGVLDGKEMARMFAWLRPNDLVWSYWVNNYLMGNKPPAFDILYWNCDNTRLTSKFHTELMDIVARKYLAHPGEFESGGIPIDLKKVDCDVFAMAGDTDHITPWKNCYESTMFFGGKCEFVLSNSGHIQAMINPPGNKKSIYFTNPARLADPEEWLAGATTNQGSWWDRWIVWLNERSGELVAAPKGLGSASHKPMDPAPGTYVLEP</sequence>
<keyword evidence="2 5" id="KW-0012">Acyltransferase</keyword>
<dbReference type="SUPFAM" id="SSF53474">
    <property type="entry name" value="alpha/beta-Hydrolases"/>
    <property type="match status" value="1"/>
</dbReference>
<organism evidence="5 7">
    <name type="scientific">Candidatus Accumulibacter cognatus</name>
    <dbReference type="NCBI Taxonomy" id="2954383"/>
    <lineage>
        <taxon>Bacteria</taxon>
        <taxon>Pseudomonadati</taxon>
        <taxon>Pseudomonadota</taxon>
        <taxon>Betaproteobacteria</taxon>
        <taxon>Candidatus Accumulibacter</taxon>
    </lineage>
</organism>
<dbReference type="InterPro" id="IPR029058">
    <property type="entry name" value="AB_hydrolase_fold"/>
</dbReference>
<accession>A0A080MBK0</accession>
<dbReference type="AlphaFoldDB" id="A0A080MBK0"/>
<dbReference type="Proteomes" id="UP000509684">
    <property type="component" value="Chromosome"/>
</dbReference>
<evidence type="ECO:0000313" key="5">
    <source>
        <dbReference type="EMBL" id="KFB78346.1"/>
    </source>
</evidence>
<gene>
    <name evidence="5" type="primary">phbC_1</name>
    <name evidence="5" type="ORF">AW06_000297</name>
    <name evidence="6" type="ORF">HWD57_15015</name>
</gene>
<accession>A0A7D5S991</accession>
<dbReference type="GO" id="GO:0042619">
    <property type="term" value="P:poly-hydroxybutyrate biosynthetic process"/>
    <property type="evidence" value="ECO:0007669"/>
    <property type="project" value="InterPro"/>
</dbReference>
<evidence type="ECO:0000313" key="8">
    <source>
        <dbReference type="Proteomes" id="UP000509684"/>
    </source>
</evidence>
<dbReference type="KEGG" id="acog:HWD57_15015"/>
<keyword evidence="7" id="KW-1185">Reference proteome</keyword>
<protein>
    <submittedName>
        <fullName evidence="6">Alpha/beta fold hydrolase</fullName>
    </submittedName>
    <submittedName>
        <fullName evidence="5">Poly-beta-hydroxybutyrate polymerase</fullName>
        <ecNumber evidence="5">2.3.1.-</ecNumber>
    </submittedName>
</protein>
<evidence type="ECO:0000256" key="1">
    <source>
        <dbReference type="ARBA" id="ARBA00022679"/>
    </source>
</evidence>
<dbReference type="GO" id="GO:0016746">
    <property type="term" value="F:acyltransferase activity"/>
    <property type="evidence" value="ECO:0007669"/>
    <property type="project" value="UniProtKB-KW"/>
</dbReference>
<dbReference type="InterPro" id="IPR051321">
    <property type="entry name" value="PHA/PHB_synthase"/>
</dbReference>
<proteinExistence type="predicted"/>
<dbReference type="GO" id="GO:0016787">
    <property type="term" value="F:hydrolase activity"/>
    <property type="evidence" value="ECO:0007669"/>
    <property type="project" value="UniProtKB-KW"/>
</dbReference>
<evidence type="ECO:0000259" key="4">
    <source>
        <dbReference type="Pfam" id="PF07167"/>
    </source>
</evidence>
<evidence type="ECO:0000256" key="2">
    <source>
        <dbReference type="ARBA" id="ARBA00023315"/>
    </source>
</evidence>
<dbReference type="EC" id="2.3.1.-" evidence="5"/>
<keyword evidence="6" id="KW-0378">Hydrolase</keyword>
<keyword evidence="1 5" id="KW-0808">Transferase</keyword>
<feature type="domain" description="Poly-beta-hydroxybutyrate polymerase N-terminal" evidence="4">
    <location>
        <begin position="78"/>
        <end position="245"/>
    </location>
</feature>
<dbReference type="STRING" id="1453999.AW06_000297"/>
<evidence type="ECO:0000313" key="7">
    <source>
        <dbReference type="Proteomes" id="UP000021315"/>
    </source>
</evidence>
<dbReference type="RefSeq" id="WP_034944463.1">
    <property type="nucleotide sequence ID" value="NZ_JDST02000005.1"/>
</dbReference>
<reference evidence="5 7" key="1">
    <citation type="submission" date="2014-02" db="EMBL/GenBank/DDBJ databases">
        <title>Expanding our view of genomic diversity in Candidatus Accumulibacter clades.</title>
        <authorList>
            <person name="Skennerton C.T."/>
            <person name="Barr J.J."/>
            <person name="Slater F.R."/>
            <person name="Bond P.L."/>
            <person name="Tyson G.W."/>
        </authorList>
    </citation>
    <scope>NUCLEOTIDE SEQUENCE [LARGE SCALE GENOMIC DNA]</scope>
    <source>
        <strain evidence="7">SK-02</strain>
    </source>
</reference>
<dbReference type="PANTHER" id="PTHR36837:SF5">
    <property type="entry name" value="POLY-3-HYDROXYBUTYRATE SYNTHASE"/>
    <property type="match status" value="1"/>
</dbReference>